<comment type="caution">
    <text evidence="1">The sequence shown here is derived from an EMBL/GenBank/DDBJ whole genome shotgun (WGS) entry which is preliminary data.</text>
</comment>
<protein>
    <submittedName>
        <fullName evidence="1">Uncharacterized protein</fullName>
    </submittedName>
</protein>
<keyword evidence="2" id="KW-1185">Reference proteome</keyword>
<dbReference type="InterPro" id="IPR002110">
    <property type="entry name" value="Ankyrin_rpt"/>
</dbReference>
<dbReference type="InterPro" id="IPR036770">
    <property type="entry name" value="Ankyrin_rpt-contain_sf"/>
</dbReference>
<proteinExistence type="predicted"/>
<dbReference type="SUPFAM" id="SSF48403">
    <property type="entry name" value="Ankyrin repeat"/>
    <property type="match status" value="1"/>
</dbReference>
<dbReference type="AlphaFoldDB" id="A0A1E7QK54"/>
<evidence type="ECO:0000313" key="2">
    <source>
        <dbReference type="Proteomes" id="UP000175679"/>
    </source>
</evidence>
<dbReference type="Pfam" id="PF13637">
    <property type="entry name" value="Ank_4"/>
    <property type="match status" value="1"/>
</dbReference>
<dbReference type="Gene3D" id="1.25.40.20">
    <property type="entry name" value="Ankyrin repeat-containing domain"/>
    <property type="match status" value="1"/>
</dbReference>
<gene>
    <name evidence="1" type="ORF">BIY23_04730</name>
</gene>
<sequence>MVLPSFKNDNVIRKLQNYLNTAFAEEHEQKTKREITAREIFQANNTYINSLTEEDLKQCDKRDRNVLSLLIIANKILDLSYQDLEKFVYIITSEALSARDKNDCCASYYLVSINQLDNILDRIKLTTAKLLIQKLTAPARFDMQYGTMLVKSVHQTILINSALLVKLNRLTDYSFFNDCYNDKLLPALHRAVTSGNVREVKRFIQHDKVDVNAVDQKGETALYKAVKGCNMYTST</sequence>
<evidence type="ECO:0000313" key="1">
    <source>
        <dbReference type="EMBL" id="OEY86855.1"/>
    </source>
</evidence>
<dbReference type="Proteomes" id="UP000175679">
    <property type="component" value="Unassembled WGS sequence"/>
</dbReference>
<accession>A0A1E7QK54</accession>
<name>A0A1E7QK54_WOLPI</name>
<reference evidence="1 2" key="1">
    <citation type="submission" date="2016-09" db="EMBL/GenBank/DDBJ databases">
        <title>Genomic evidence for plant-parasitic nematodes as the earliest Wolbachia hosts.</title>
        <authorList>
            <person name="Brown A.M."/>
            <person name="Wasala S.K."/>
            <person name="Howe D.K."/>
            <person name="Peetz A.B."/>
            <person name="Zasada I.A."/>
            <person name="Denver D.R."/>
        </authorList>
    </citation>
    <scope>NUCLEOTIDE SEQUENCE [LARGE SCALE GENOMIC DNA]</scope>
    <source>
        <strain evidence="2">wPpe</strain>
    </source>
</reference>
<dbReference type="EMBL" id="MJMG01000003">
    <property type="protein sequence ID" value="OEY86855.1"/>
    <property type="molecule type" value="Genomic_DNA"/>
</dbReference>
<organism evidence="1 2">
    <name type="scientific">Wolbachia pipientis</name>
    <dbReference type="NCBI Taxonomy" id="955"/>
    <lineage>
        <taxon>Bacteria</taxon>
        <taxon>Pseudomonadati</taxon>
        <taxon>Pseudomonadota</taxon>
        <taxon>Alphaproteobacteria</taxon>
        <taxon>Rickettsiales</taxon>
        <taxon>Anaplasmataceae</taxon>
        <taxon>Wolbachieae</taxon>
        <taxon>Wolbachia</taxon>
    </lineage>
</organism>